<dbReference type="SUPFAM" id="SSF51905">
    <property type="entry name" value="FAD/NAD(P)-binding domain"/>
    <property type="match status" value="1"/>
</dbReference>
<evidence type="ECO:0000313" key="2">
    <source>
        <dbReference type="Proteomes" id="UP000575898"/>
    </source>
</evidence>
<dbReference type="PROSITE" id="PS51257">
    <property type="entry name" value="PROKAR_LIPOPROTEIN"/>
    <property type="match status" value="1"/>
</dbReference>
<evidence type="ECO:0000313" key="1">
    <source>
        <dbReference type="EMBL" id="MBB5017231.1"/>
    </source>
</evidence>
<gene>
    <name evidence="1" type="ORF">HNQ59_000493</name>
</gene>
<accession>A0A840MPQ6</accession>
<organism evidence="1 2">
    <name type="scientific">Chitinivorax tropicus</name>
    <dbReference type="NCBI Taxonomy" id="714531"/>
    <lineage>
        <taxon>Bacteria</taxon>
        <taxon>Pseudomonadati</taxon>
        <taxon>Pseudomonadota</taxon>
        <taxon>Betaproteobacteria</taxon>
        <taxon>Chitinivorax</taxon>
    </lineage>
</organism>
<dbReference type="Pfam" id="PF13450">
    <property type="entry name" value="NAD_binding_8"/>
    <property type="match status" value="1"/>
</dbReference>
<dbReference type="Gene3D" id="3.50.50.60">
    <property type="entry name" value="FAD/NAD(P)-binding domain"/>
    <property type="match status" value="2"/>
</dbReference>
<reference evidence="1 2" key="1">
    <citation type="submission" date="2020-08" db="EMBL/GenBank/DDBJ databases">
        <title>Genomic Encyclopedia of Type Strains, Phase IV (KMG-IV): sequencing the most valuable type-strain genomes for metagenomic binning, comparative biology and taxonomic classification.</title>
        <authorList>
            <person name="Goeker M."/>
        </authorList>
    </citation>
    <scope>NUCLEOTIDE SEQUENCE [LARGE SCALE GENOMIC DNA]</scope>
    <source>
        <strain evidence="1 2">DSM 27165</strain>
    </source>
</reference>
<dbReference type="Proteomes" id="UP000575898">
    <property type="component" value="Unassembled WGS sequence"/>
</dbReference>
<dbReference type="RefSeq" id="WP_184034710.1">
    <property type="nucleotide sequence ID" value="NZ_JACHHY010000002.1"/>
</dbReference>
<dbReference type="Gene3D" id="1.10.405.10">
    <property type="entry name" value="Guanine Nucleotide Dissociation Inhibitor, domain 1"/>
    <property type="match status" value="1"/>
</dbReference>
<dbReference type="AlphaFoldDB" id="A0A840MPQ6"/>
<name>A0A840MPQ6_9PROT</name>
<sequence length="530" mass="59115">MHRRRFLQSLPLLALTGCQRVPRLGLPIDVHYPGMQIGHQLRDQRRSAVTVETRRVGTLVVGSGLGGLTAAWKLHREGYHDYMLVTGPEPGGNAAAGVMAGIPYPRGAHYLPLPSMESIHIREMLADLAIIERDALTPHPYFDERVLLHGPEDRLLCNGQWQDGVMPTHGISQDELAQQRRFLAQVDTLRHATGQDGKKVFAIPIVHATSDPQWRRLDQQSFKTWLTEQGYTAPSLHWYANYCCRDDYGADYDRVSAWAGLHYFAARAGHAANADDGALLTWPDGLHGLVAKLWAKLPSQQVIQGSAYHIRQHGQQVEAWVHASDKPLRIVADQLVCAMPLHVAKHVIPNLAESGFDPRRHMPPHAPWLVSNFLLDGFPAEPEHTPLAWDNVVYQGRGLGWVVATHQWIRAAKPAQTVFTTYHALSAGDPAAHRQWLLKASADALYELAACDLEQAYGWRLRPYLRHLEITVRGHAMASPVVGFLSNPGLQALRQPWGRIHFAHADVSGYSVCEEAAWWGYQAAQRILAA</sequence>
<dbReference type="Gene3D" id="3.90.660.10">
    <property type="match status" value="1"/>
</dbReference>
<keyword evidence="2" id="KW-1185">Reference proteome</keyword>
<dbReference type="InterPro" id="IPR036188">
    <property type="entry name" value="FAD/NAD-bd_sf"/>
</dbReference>
<proteinExistence type="predicted"/>
<protein>
    <recommendedName>
        <fullName evidence="3">Amine oxidase</fullName>
    </recommendedName>
</protein>
<evidence type="ECO:0008006" key="3">
    <source>
        <dbReference type="Google" id="ProtNLM"/>
    </source>
</evidence>
<comment type="caution">
    <text evidence="1">The sequence shown here is derived from an EMBL/GenBank/DDBJ whole genome shotgun (WGS) entry which is preliminary data.</text>
</comment>
<dbReference type="EMBL" id="JACHHY010000002">
    <property type="protein sequence ID" value="MBB5017231.1"/>
    <property type="molecule type" value="Genomic_DNA"/>
</dbReference>